<sequence length="115" mass="13343">MAQTLVLAYDKIMLNSEAPLQYFISFSPLKETRLFDEVDPNEGLAERPLEILRRVLTSLRDNAAHREIVEKYQLHEGQETSSPPVADLKAKWNFAYAMVKWALGHKQVLHPFPHW</sequence>
<accession>A0ACC2UL65</accession>
<proteinExistence type="predicted"/>
<reference evidence="1" key="1">
    <citation type="submission" date="2022-04" db="EMBL/GenBank/DDBJ databases">
        <title>Genome of the entomopathogenic fungus Entomophthora muscae.</title>
        <authorList>
            <person name="Elya C."/>
            <person name="Lovett B.R."/>
            <person name="Lee E."/>
            <person name="Macias A.M."/>
            <person name="Hajek A.E."/>
            <person name="De Bivort B.L."/>
            <person name="Kasson M.T."/>
            <person name="De Fine Licht H.H."/>
            <person name="Stajich J.E."/>
        </authorList>
    </citation>
    <scope>NUCLEOTIDE SEQUENCE</scope>
    <source>
        <strain evidence="1">Berkeley</strain>
    </source>
</reference>
<dbReference type="EMBL" id="QTSX02000286">
    <property type="protein sequence ID" value="KAJ9087331.1"/>
    <property type="molecule type" value="Genomic_DNA"/>
</dbReference>
<protein>
    <submittedName>
        <fullName evidence="1">Uncharacterized protein</fullName>
    </submittedName>
</protein>
<keyword evidence="2" id="KW-1185">Reference proteome</keyword>
<evidence type="ECO:0000313" key="2">
    <source>
        <dbReference type="Proteomes" id="UP001165960"/>
    </source>
</evidence>
<comment type="caution">
    <text evidence="1">The sequence shown here is derived from an EMBL/GenBank/DDBJ whole genome shotgun (WGS) entry which is preliminary data.</text>
</comment>
<organism evidence="1 2">
    <name type="scientific">Entomophthora muscae</name>
    <dbReference type="NCBI Taxonomy" id="34485"/>
    <lineage>
        <taxon>Eukaryota</taxon>
        <taxon>Fungi</taxon>
        <taxon>Fungi incertae sedis</taxon>
        <taxon>Zoopagomycota</taxon>
        <taxon>Entomophthoromycotina</taxon>
        <taxon>Entomophthoromycetes</taxon>
        <taxon>Entomophthorales</taxon>
        <taxon>Entomophthoraceae</taxon>
        <taxon>Entomophthora</taxon>
    </lineage>
</organism>
<evidence type="ECO:0000313" key="1">
    <source>
        <dbReference type="EMBL" id="KAJ9087331.1"/>
    </source>
</evidence>
<gene>
    <name evidence="1" type="ORF">DSO57_1034428</name>
</gene>
<dbReference type="Proteomes" id="UP001165960">
    <property type="component" value="Unassembled WGS sequence"/>
</dbReference>
<name>A0ACC2UL65_9FUNG</name>